<evidence type="ECO:0000256" key="1">
    <source>
        <dbReference type="SAM" id="SignalP"/>
    </source>
</evidence>
<sequence>MFALIAAAVGLLSTIASAAPLSINTTTESYTFHVVTGTNANSNFQLRLRDNQYDPAFGYPVGTFHYVGVDANDTVLVANLRDGLLYSQGQNADGSFYDLGPTGYINLQETVGTSSSYLFSFVNATIYPPALDAGWLLSPVDGDGGDTYELLYTEPEGVVNGWRWCIADFDLDYGAWSYVEYFTYTGTPDYDSDCVPAQILATVAK</sequence>
<feature type="signal peptide" evidence="1">
    <location>
        <begin position="1"/>
        <end position="18"/>
    </location>
</feature>
<dbReference type="Proteomes" id="UP000034112">
    <property type="component" value="Unassembled WGS sequence"/>
</dbReference>
<comment type="caution">
    <text evidence="2">The sequence shown here is derived from an EMBL/GenBank/DDBJ whole genome shotgun (WGS) entry which is preliminary data.</text>
</comment>
<keyword evidence="1" id="KW-0732">Signal</keyword>
<accession>A0A0G0AH36</accession>
<gene>
    <name evidence="2" type="ORF">THAR02_03581</name>
</gene>
<dbReference type="AlphaFoldDB" id="A0A0G0AH36"/>
<reference evidence="3" key="1">
    <citation type="journal article" date="2015" name="Genome Announc.">
        <title>Draft whole-genome sequence of the biocontrol agent Trichoderma harzianum T6776.</title>
        <authorList>
            <person name="Baroncelli R."/>
            <person name="Piaggeschi G."/>
            <person name="Fiorini L."/>
            <person name="Bertolini E."/>
            <person name="Zapparata A."/>
            <person name="Pe M.E."/>
            <person name="Sarrocco S."/>
            <person name="Vannacci G."/>
        </authorList>
    </citation>
    <scope>NUCLEOTIDE SEQUENCE [LARGE SCALE GENOMIC DNA]</scope>
    <source>
        <strain evidence="3">T6776</strain>
    </source>
</reference>
<evidence type="ECO:0000313" key="3">
    <source>
        <dbReference type="Proteomes" id="UP000034112"/>
    </source>
</evidence>
<feature type="chain" id="PRO_5002531092" description="Cell wall protein PhiA" evidence="1">
    <location>
        <begin position="19"/>
        <end position="205"/>
    </location>
</feature>
<dbReference type="OMA" id="WRWCIAD"/>
<dbReference type="OrthoDB" id="4876535at2759"/>
<organism evidence="2 3">
    <name type="scientific">Trichoderma harzianum</name>
    <name type="common">Hypocrea lixii</name>
    <dbReference type="NCBI Taxonomy" id="5544"/>
    <lineage>
        <taxon>Eukaryota</taxon>
        <taxon>Fungi</taxon>
        <taxon>Dikarya</taxon>
        <taxon>Ascomycota</taxon>
        <taxon>Pezizomycotina</taxon>
        <taxon>Sordariomycetes</taxon>
        <taxon>Hypocreomycetidae</taxon>
        <taxon>Hypocreales</taxon>
        <taxon>Hypocreaceae</taxon>
        <taxon>Trichoderma</taxon>
    </lineage>
</organism>
<name>A0A0G0AH36_TRIHA</name>
<protein>
    <recommendedName>
        <fullName evidence="4">Cell wall protein PhiA</fullName>
    </recommendedName>
</protein>
<dbReference type="EMBL" id="JOKZ01000081">
    <property type="protein sequence ID" value="KKP04304.1"/>
    <property type="molecule type" value="Genomic_DNA"/>
</dbReference>
<proteinExistence type="predicted"/>
<evidence type="ECO:0008006" key="4">
    <source>
        <dbReference type="Google" id="ProtNLM"/>
    </source>
</evidence>
<evidence type="ECO:0000313" key="2">
    <source>
        <dbReference type="EMBL" id="KKP04304.1"/>
    </source>
</evidence>